<protein>
    <submittedName>
        <fullName evidence="3">Uncharacterized protein</fullName>
    </submittedName>
</protein>
<accession>A0A914Q5Q9</accession>
<evidence type="ECO:0000256" key="1">
    <source>
        <dbReference type="SAM" id="MobiDB-lite"/>
    </source>
</evidence>
<dbReference type="WBParaSite" id="PDA_v2.g22490.t1">
    <property type="protein sequence ID" value="PDA_v2.g22490.t1"/>
    <property type="gene ID" value="PDA_v2.g22490"/>
</dbReference>
<feature type="compositionally biased region" description="Low complexity" evidence="1">
    <location>
        <begin position="176"/>
        <end position="197"/>
    </location>
</feature>
<evidence type="ECO:0000313" key="2">
    <source>
        <dbReference type="Proteomes" id="UP000887578"/>
    </source>
</evidence>
<name>A0A914Q5Q9_9BILA</name>
<feature type="region of interest" description="Disordered" evidence="1">
    <location>
        <begin position="40"/>
        <end position="208"/>
    </location>
</feature>
<evidence type="ECO:0000313" key="3">
    <source>
        <dbReference type="WBParaSite" id="PDA_v2.g22490.t1"/>
    </source>
</evidence>
<feature type="compositionally biased region" description="Low complexity" evidence="1">
    <location>
        <begin position="111"/>
        <end position="130"/>
    </location>
</feature>
<keyword evidence="2" id="KW-1185">Reference proteome</keyword>
<feature type="compositionally biased region" description="Polar residues" evidence="1">
    <location>
        <begin position="58"/>
        <end position="110"/>
    </location>
</feature>
<dbReference type="AlphaFoldDB" id="A0A914Q5Q9"/>
<reference evidence="3" key="1">
    <citation type="submission" date="2022-11" db="UniProtKB">
        <authorList>
            <consortium name="WormBaseParasite"/>
        </authorList>
    </citation>
    <scope>IDENTIFICATION</scope>
</reference>
<sequence length="483" mass="53009">MSNDDNSNGGRHLGDDDARALFNALDPALRHLLIQAARNHDTSQQPPDDDWDFQPVPSTSRGNIQPPSTRGNFQSSAPRGNFQLSSSRGNIQLSSSRGNFQSSASRGNFQSSASRGIFRSSSTRVPSTSRDAFEDGYYIPHSYSRGNDPMADDNQRDQRSSYGDNPARGRFYNFPSTSSAGTRGGFSSSSAARRSSTTDPSDRLLYSQAARNRYTPAESRARYLGALGPNVADGMQKIECASPLAKVKKIELLMDHFVATMNDNTIPILASASFEDFLSTARADDCLAARCSTPDFAPYSTVSWGAFLSGTRSFSALGQLHPALLRSMFQNLRDERIQAISVRPAAPMEMDFAEMCAILPDAATFLTLDAAKFTRGDTVNAIELLVNSRREKPQLVRLLLMSNRFPLSDTFGRLLQALEQITQPLSCVTLLSNIPPTDDAVTSVTTQGFTRGNIHRRGPNETYYMYIRTRGERVVAIGFKATE</sequence>
<organism evidence="2 3">
    <name type="scientific">Panagrolaimus davidi</name>
    <dbReference type="NCBI Taxonomy" id="227884"/>
    <lineage>
        <taxon>Eukaryota</taxon>
        <taxon>Metazoa</taxon>
        <taxon>Ecdysozoa</taxon>
        <taxon>Nematoda</taxon>
        <taxon>Chromadorea</taxon>
        <taxon>Rhabditida</taxon>
        <taxon>Tylenchina</taxon>
        <taxon>Panagrolaimomorpha</taxon>
        <taxon>Panagrolaimoidea</taxon>
        <taxon>Panagrolaimidae</taxon>
        <taxon>Panagrolaimus</taxon>
    </lineage>
</organism>
<dbReference type="Proteomes" id="UP000887578">
    <property type="component" value="Unplaced"/>
</dbReference>
<proteinExistence type="predicted"/>